<accession>A0A7C4H6J5</accession>
<dbReference type="AlphaFoldDB" id="A0A7C4H6J5"/>
<keyword evidence="2" id="KW-0121">Carboxypeptidase</keyword>
<evidence type="ECO:0000256" key="1">
    <source>
        <dbReference type="SAM" id="Phobius"/>
    </source>
</evidence>
<comment type="caution">
    <text evidence="2">The sequence shown here is derived from an EMBL/GenBank/DDBJ whole genome shotgun (WGS) entry which is preliminary data.</text>
</comment>
<dbReference type="Gene3D" id="2.60.40.1120">
    <property type="entry name" value="Carboxypeptidase-like, regulatory domain"/>
    <property type="match status" value="1"/>
</dbReference>
<organism evidence="2">
    <name type="scientific">Thermofilum pendens</name>
    <dbReference type="NCBI Taxonomy" id="2269"/>
    <lineage>
        <taxon>Archaea</taxon>
        <taxon>Thermoproteota</taxon>
        <taxon>Thermoprotei</taxon>
        <taxon>Thermofilales</taxon>
        <taxon>Thermofilaceae</taxon>
        <taxon>Thermofilum</taxon>
    </lineage>
</organism>
<protein>
    <submittedName>
        <fullName evidence="2">Carboxypeptidase regulatory-like domain-containing protein</fullName>
    </submittedName>
</protein>
<dbReference type="Pfam" id="PF13620">
    <property type="entry name" value="CarboxypepD_reg"/>
    <property type="match status" value="1"/>
</dbReference>
<keyword evidence="2" id="KW-0378">Hydrolase</keyword>
<keyword evidence="2" id="KW-0645">Protease</keyword>
<keyword evidence="1" id="KW-0812">Transmembrane</keyword>
<gene>
    <name evidence="2" type="ORF">ENU21_04380</name>
</gene>
<dbReference type="EMBL" id="DTBQ01000120">
    <property type="protein sequence ID" value="HGM46970.1"/>
    <property type="molecule type" value="Genomic_DNA"/>
</dbReference>
<feature type="transmembrane region" description="Helical" evidence="1">
    <location>
        <begin position="598"/>
        <end position="622"/>
    </location>
</feature>
<dbReference type="SUPFAM" id="SSF49478">
    <property type="entry name" value="Cna protein B-type domain"/>
    <property type="match status" value="1"/>
</dbReference>
<sequence length="635" mass="68637">MEKCVIAAALIVLALAPLLVNAEALKSPDFYARIDVLVTTEEIVEIDFGAKSDVLLVSATTLPGFTLERFVAVFEGGAPKGIVPVVYDKRSENMGVLASLVSYTGEIKLSSNGYNGTCKVRLITVQRKTSWQAIRGDITLDTSEYRGAGFDNVVVRVTIDNYAPYIVKDVLDQQGNSLFSVEFQKTVEASAVKFDLKHVELKVSKLGFGKYTVKLQRNEAFALPGAMLVIEDSYTEYTVAPKSTKALTLKNKLDWKPLGWIIVAYSVAPGPMREPQVKIEGDIVDLAAERRDQIDVRGASLLIPPFLLHYWIEAYTVYGATVKITNLGRDDIRIIAVPVYYREVGVWTPRGLEVSVSSRDLGDAYAAFIVVQVPSLARITSLTLPSGQVLERLGNYTSGWGSEWRSIVVEEHEAAVQVKNGAQVEEGTYFFSIEWPTLLVKPVDSKRRPVIGAEVVVEGPVKITAVSEADGAARVKPYAPGVYTVAINYRGAKVGEATLATLTGSELLIPCSLYDLQVNVKTALSSPVSGAVVSVESQGGFKQELETDDSGKVVFTQLPGGTYTVRAEYKGVSAQQTVNLNADASVDLNLWILFELPLIGPVTAATAAAAGAVTAVVAGAAFSRRRREVAEIDIG</sequence>
<keyword evidence="1" id="KW-0472">Membrane</keyword>
<evidence type="ECO:0000313" key="2">
    <source>
        <dbReference type="EMBL" id="HGM46970.1"/>
    </source>
</evidence>
<dbReference type="GO" id="GO:0004180">
    <property type="term" value="F:carboxypeptidase activity"/>
    <property type="evidence" value="ECO:0007669"/>
    <property type="project" value="UniProtKB-KW"/>
</dbReference>
<name>A0A7C4H6J5_THEPE</name>
<proteinExistence type="predicted"/>
<reference evidence="2" key="1">
    <citation type="journal article" date="2020" name="mSystems">
        <title>Genome- and Community-Level Interaction Insights into Carbon Utilization and Element Cycling Functions of Hydrothermarchaeota in Hydrothermal Sediment.</title>
        <authorList>
            <person name="Zhou Z."/>
            <person name="Liu Y."/>
            <person name="Xu W."/>
            <person name="Pan J."/>
            <person name="Luo Z.H."/>
            <person name="Li M."/>
        </authorList>
    </citation>
    <scope>NUCLEOTIDE SEQUENCE</scope>
    <source>
        <strain evidence="2">SpSt-649</strain>
    </source>
</reference>
<keyword evidence="1" id="KW-1133">Transmembrane helix</keyword>